<dbReference type="InterPro" id="IPR056798">
    <property type="entry name" value="ADH_Fe_C"/>
</dbReference>
<dbReference type="InterPro" id="IPR001670">
    <property type="entry name" value="ADH_Fe/GldA"/>
</dbReference>
<dbReference type="FunFam" id="3.40.50.1970:FF:000003">
    <property type="entry name" value="Alcohol dehydrogenase, iron-containing"/>
    <property type="match status" value="1"/>
</dbReference>
<evidence type="ECO:0000259" key="4">
    <source>
        <dbReference type="Pfam" id="PF00465"/>
    </source>
</evidence>
<dbReference type="PANTHER" id="PTHR11496:SF83">
    <property type="entry name" value="HYDROXYACID-OXOACID TRANSHYDROGENASE, MITOCHONDRIAL"/>
    <property type="match status" value="1"/>
</dbReference>
<dbReference type="InterPro" id="IPR035873">
    <property type="entry name" value="PhpC"/>
</dbReference>
<dbReference type="GO" id="GO:0004022">
    <property type="term" value="F:alcohol dehydrogenase (NAD+) activity"/>
    <property type="evidence" value="ECO:0007669"/>
    <property type="project" value="TreeGrafter"/>
</dbReference>
<comment type="caution">
    <text evidence="6">The sequence shown here is derived from an EMBL/GenBank/DDBJ whole genome shotgun (WGS) entry which is preliminary data.</text>
</comment>
<keyword evidence="3" id="KW-0560">Oxidoreductase</keyword>
<evidence type="ECO:0000256" key="3">
    <source>
        <dbReference type="ARBA" id="ARBA00023002"/>
    </source>
</evidence>
<dbReference type="Pfam" id="PF00465">
    <property type="entry name" value="Fe-ADH"/>
    <property type="match status" value="1"/>
</dbReference>
<evidence type="ECO:0000256" key="2">
    <source>
        <dbReference type="ARBA" id="ARBA00007358"/>
    </source>
</evidence>
<comment type="similarity">
    <text evidence="2">Belongs to the iron-containing alcohol dehydrogenase family.</text>
</comment>
<feature type="domain" description="Alcohol dehydrogenase iron-type/glycerol dehydrogenase GldA" evidence="4">
    <location>
        <begin position="9"/>
        <end position="176"/>
    </location>
</feature>
<dbReference type="Gene3D" id="3.40.50.1970">
    <property type="match status" value="1"/>
</dbReference>
<dbReference type="AlphaFoldDB" id="A0A847QZU5"/>
<dbReference type="GO" id="GO:0017000">
    <property type="term" value="P:antibiotic biosynthetic process"/>
    <property type="evidence" value="ECO:0007669"/>
    <property type="project" value="InterPro"/>
</dbReference>
<keyword evidence="7" id="KW-1185">Reference proteome</keyword>
<name>A0A847QZU5_9GAMM</name>
<dbReference type="InterPro" id="IPR018211">
    <property type="entry name" value="ADH_Fe_CS"/>
</dbReference>
<evidence type="ECO:0000313" key="6">
    <source>
        <dbReference type="EMBL" id="NLQ18979.1"/>
    </source>
</evidence>
<dbReference type="RefSeq" id="WP_168827258.1">
    <property type="nucleotide sequence ID" value="NZ_CP073013.1"/>
</dbReference>
<evidence type="ECO:0000313" key="7">
    <source>
        <dbReference type="Proteomes" id="UP000586067"/>
    </source>
</evidence>
<protein>
    <submittedName>
        <fullName evidence="6">Phosphonoacetaldehyde reductase</fullName>
    </submittedName>
</protein>
<dbReference type="Pfam" id="PF25137">
    <property type="entry name" value="ADH_Fe_C"/>
    <property type="match status" value="1"/>
</dbReference>
<dbReference type="InterPro" id="IPR039697">
    <property type="entry name" value="Alcohol_dehydrogenase_Fe"/>
</dbReference>
<evidence type="ECO:0000256" key="1">
    <source>
        <dbReference type="ARBA" id="ARBA00001962"/>
    </source>
</evidence>
<sequence>MKDWHYHNPATLIAGAGSLEKLPQLITPGRWLLVTSAGFTRRGLTEKIQYLLSDVQLIVHDQVTPNPELDDLEAIIQHYRSQKFQGIIAIGGGSVLDAAKVLAVALPSALQQPLTEVLRQGKKHVWQQKLPLVVIPTTSGTGAEVTPFATVWDQTQHKKYSVIGDQIFPEKVLLDPELTLGLPDQETLYTGLDAVSHALESLWNVNRSPVSSSFAIQALELAEKALPQVLNRPSDLKARTAMQNASVLAGLAISQTRTAIAHSISYPLTSHYGVPHGLACSFTLPRLIHNYVLMKPDSKEKHLLLRIKLMLEGMDLDNRLAKYVSNPQIESLKSEMFHPDRVGNYSGDMTMPLLNKIIFTI</sequence>
<dbReference type="CDD" id="cd08182">
    <property type="entry name" value="HEPD"/>
    <property type="match status" value="1"/>
</dbReference>
<feature type="domain" description="Fe-containing alcohol dehydrogenase-like C-terminal" evidence="5">
    <location>
        <begin position="187"/>
        <end position="302"/>
    </location>
</feature>
<dbReference type="GO" id="GO:0046872">
    <property type="term" value="F:metal ion binding"/>
    <property type="evidence" value="ECO:0007669"/>
    <property type="project" value="InterPro"/>
</dbReference>
<evidence type="ECO:0000259" key="5">
    <source>
        <dbReference type="Pfam" id="PF25137"/>
    </source>
</evidence>
<proteinExistence type="inferred from homology"/>
<comment type="cofactor">
    <cofactor evidence="1">
        <name>Fe cation</name>
        <dbReference type="ChEBI" id="CHEBI:24875"/>
    </cofactor>
</comment>
<dbReference type="EMBL" id="JABAEK010000024">
    <property type="protein sequence ID" value="NLQ18979.1"/>
    <property type="molecule type" value="Genomic_DNA"/>
</dbReference>
<organism evidence="6 7">
    <name type="scientific">Marinomonas profundi</name>
    <dbReference type="NCBI Taxonomy" id="2726122"/>
    <lineage>
        <taxon>Bacteria</taxon>
        <taxon>Pseudomonadati</taxon>
        <taxon>Pseudomonadota</taxon>
        <taxon>Gammaproteobacteria</taxon>
        <taxon>Oceanospirillales</taxon>
        <taxon>Oceanospirillaceae</taxon>
        <taxon>Marinomonas</taxon>
    </lineage>
</organism>
<dbReference type="Gene3D" id="1.20.1090.10">
    <property type="entry name" value="Dehydroquinate synthase-like - alpha domain"/>
    <property type="match status" value="1"/>
</dbReference>
<dbReference type="PANTHER" id="PTHR11496">
    <property type="entry name" value="ALCOHOL DEHYDROGENASE"/>
    <property type="match status" value="1"/>
</dbReference>
<dbReference type="PROSITE" id="PS00913">
    <property type="entry name" value="ADH_IRON_1"/>
    <property type="match status" value="1"/>
</dbReference>
<gene>
    <name evidence="6" type="ORF">HGG82_15330</name>
</gene>
<reference evidence="6 7" key="1">
    <citation type="submission" date="2020-04" db="EMBL/GenBank/DDBJ databases">
        <title>Marinomonas sp. M1K-6 isolated from the deep seawater of the Mariana Trench.</title>
        <authorList>
            <person name="Li Y."/>
        </authorList>
    </citation>
    <scope>NUCLEOTIDE SEQUENCE [LARGE SCALE GENOMIC DNA]</scope>
    <source>
        <strain evidence="6 7">M1K-6</strain>
    </source>
</reference>
<accession>A0A847QZU5</accession>
<dbReference type="SUPFAM" id="SSF56796">
    <property type="entry name" value="Dehydroquinate synthase-like"/>
    <property type="match status" value="1"/>
</dbReference>
<dbReference type="Proteomes" id="UP000586067">
    <property type="component" value="Unassembled WGS sequence"/>
</dbReference>